<feature type="transmembrane region" description="Helical" evidence="1">
    <location>
        <begin position="101"/>
        <end position="126"/>
    </location>
</feature>
<evidence type="ECO:0000313" key="2">
    <source>
        <dbReference type="EMBL" id="GFY57065.1"/>
    </source>
</evidence>
<dbReference type="Proteomes" id="UP000886998">
    <property type="component" value="Unassembled WGS sequence"/>
</dbReference>
<proteinExistence type="predicted"/>
<gene>
    <name evidence="2" type="ORF">TNIN_242671</name>
</gene>
<keyword evidence="3" id="KW-1185">Reference proteome</keyword>
<accession>A0A8X6XNQ0</accession>
<keyword evidence="1" id="KW-0472">Membrane</keyword>
<protein>
    <submittedName>
        <fullName evidence="2">Uncharacterized protein</fullName>
    </submittedName>
</protein>
<sequence>MEKKTSTIEAGRENNKQGARIAVAHSSSVIRRNPLTWNGCEVAGAALIFCSTPGEQPHLYPNPPKTDIDTNDLSPLQLVFIRLERAPFLTDSRNLNFLKRFFIILFVGLSYFDNASLKSLYVLFLIKPFERDV</sequence>
<evidence type="ECO:0000256" key="1">
    <source>
        <dbReference type="SAM" id="Phobius"/>
    </source>
</evidence>
<reference evidence="2" key="1">
    <citation type="submission" date="2020-08" db="EMBL/GenBank/DDBJ databases">
        <title>Multicomponent nature underlies the extraordinary mechanical properties of spider dragline silk.</title>
        <authorList>
            <person name="Kono N."/>
            <person name="Nakamura H."/>
            <person name="Mori M."/>
            <person name="Yoshida Y."/>
            <person name="Ohtoshi R."/>
            <person name="Malay A.D."/>
            <person name="Moran D.A.P."/>
            <person name="Tomita M."/>
            <person name="Numata K."/>
            <person name="Arakawa K."/>
        </authorList>
    </citation>
    <scope>NUCLEOTIDE SEQUENCE</scope>
</reference>
<comment type="caution">
    <text evidence="2">The sequence shown here is derived from an EMBL/GenBank/DDBJ whole genome shotgun (WGS) entry which is preliminary data.</text>
</comment>
<keyword evidence="1" id="KW-1133">Transmembrane helix</keyword>
<dbReference type="AlphaFoldDB" id="A0A8X6XNQ0"/>
<organism evidence="2 3">
    <name type="scientific">Trichonephila inaurata madagascariensis</name>
    <dbReference type="NCBI Taxonomy" id="2747483"/>
    <lineage>
        <taxon>Eukaryota</taxon>
        <taxon>Metazoa</taxon>
        <taxon>Ecdysozoa</taxon>
        <taxon>Arthropoda</taxon>
        <taxon>Chelicerata</taxon>
        <taxon>Arachnida</taxon>
        <taxon>Araneae</taxon>
        <taxon>Araneomorphae</taxon>
        <taxon>Entelegynae</taxon>
        <taxon>Araneoidea</taxon>
        <taxon>Nephilidae</taxon>
        <taxon>Trichonephila</taxon>
        <taxon>Trichonephila inaurata</taxon>
    </lineage>
</organism>
<dbReference type="OrthoDB" id="10381052at2759"/>
<name>A0A8X6XNQ0_9ARAC</name>
<evidence type="ECO:0000313" key="3">
    <source>
        <dbReference type="Proteomes" id="UP000886998"/>
    </source>
</evidence>
<keyword evidence="1" id="KW-0812">Transmembrane</keyword>
<dbReference type="EMBL" id="BMAV01011298">
    <property type="protein sequence ID" value="GFY57065.1"/>
    <property type="molecule type" value="Genomic_DNA"/>
</dbReference>